<dbReference type="AlphaFoldDB" id="A0A2U9T560"/>
<dbReference type="SMART" id="SM00530">
    <property type="entry name" value="HTH_XRE"/>
    <property type="match status" value="1"/>
</dbReference>
<proteinExistence type="predicted"/>
<dbReference type="Pfam" id="PF01381">
    <property type="entry name" value="HTH_3"/>
    <property type="match status" value="1"/>
</dbReference>
<evidence type="ECO:0000313" key="3">
    <source>
        <dbReference type="EMBL" id="KAB8198426.1"/>
    </source>
</evidence>
<dbReference type="Proteomes" id="UP000249447">
    <property type="component" value="Chromosome"/>
</dbReference>
<evidence type="ECO:0000313" key="2">
    <source>
        <dbReference type="EMBL" id="AWV07661.1"/>
    </source>
</evidence>
<protein>
    <submittedName>
        <fullName evidence="2">Helix-turn-helix domain protein</fullName>
    </submittedName>
    <submittedName>
        <fullName evidence="3">Helix-turn-helix domain-containing protein</fullName>
    </submittedName>
</protein>
<sequence>MGALSLRVRKARVQATLSQAELARKVGVKRSAVTQWEHPAGTTPSVNHLIKLALETGVNFEWLATGRGPTRCEGSEPIPAVIIDDYARDEHESTALTQFRRLSPSRQRMALEILDILAR</sequence>
<dbReference type="Gene3D" id="1.10.260.40">
    <property type="entry name" value="lambda repressor-like DNA-binding domains"/>
    <property type="match status" value="1"/>
</dbReference>
<feature type="domain" description="HTH cro/C1-type" evidence="1">
    <location>
        <begin position="8"/>
        <end position="63"/>
    </location>
</feature>
<dbReference type="CDD" id="cd00093">
    <property type="entry name" value="HTH_XRE"/>
    <property type="match status" value="1"/>
</dbReference>
<evidence type="ECO:0000259" key="1">
    <source>
        <dbReference type="PROSITE" id="PS50943"/>
    </source>
</evidence>
<dbReference type="GO" id="GO:0003677">
    <property type="term" value="F:DNA binding"/>
    <property type="evidence" value="ECO:0007669"/>
    <property type="project" value="InterPro"/>
</dbReference>
<gene>
    <name evidence="2" type="ORF">C9I47_1974</name>
    <name evidence="3" type="ORF">FKV24_002075</name>
</gene>
<dbReference type="OrthoDB" id="9772064at2"/>
<accession>A0A2U9T560</accession>
<dbReference type="PROSITE" id="PS50943">
    <property type="entry name" value="HTH_CROC1"/>
    <property type="match status" value="1"/>
</dbReference>
<dbReference type="InterPro" id="IPR010982">
    <property type="entry name" value="Lambda_DNA-bd_dom_sf"/>
</dbReference>
<dbReference type="Proteomes" id="UP000320431">
    <property type="component" value="Unassembled WGS sequence"/>
</dbReference>
<organism evidence="2 4">
    <name type="scientific">Marilutibacter maris</name>
    <dbReference type="NCBI Taxonomy" id="1605891"/>
    <lineage>
        <taxon>Bacteria</taxon>
        <taxon>Pseudomonadati</taxon>
        <taxon>Pseudomonadota</taxon>
        <taxon>Gammaproteobacteria</taxon>
        <taxon>Lysobacterales</taxon>
        <taxon>Lysobacteraceae</taxon>
        <taxon>Marilutibacter</taxon>
    </lineage>
</organism>
<evidence type="ECO:0000313" key="4">
    <source>
        <dbReference type="Proteomes" id="UP000249447"/>
    </source>
</evidence>
<reference evidence="2 4" key="1">
    <citation type="submission" date="2018-05" db="EMBL/GenBank/DDBJ databases">
        <title>The complete genome of Lysobacter maris HZ9B, a marine bacterium antagonistic against terrestrial plant pathogens.</title>
        <authorList>
            <person name="Zhang X.-Q."/>
        </authorList>
    </citation>
    <scope>NUCLEOTIDE SEQUENCE [LARGE SCALE GENOMIC DNA]</scope>
    <source>
        <strain evidence="2 4">HZ9B</strain>
    </source>
</reference>
<dbReference type="KEGG" id="lmb:C9I47_1974"/>
<dbReference type="SUPFAM" id="SSF47413">
    <property type="entry name" value="lambda repressor-like DNA-binding domains"/>
    <property type="match status" value="1"/>
</dbReference>
<dbReference type="EMBL" id="CP029843">
    <property type="protein sequence ID" value="AWV07661.1"/>
    <property type="molecule type" value="Genomic_DNA"/>
</dbReference>
<dbReference type="EMBL" id="VICD02000022">
    <property type="protein sequence ID" value="KAB8198426.1"/>
    <property type="molecule type" value="Genomic_DNA"/>
</dbReference>
<dbReference type="RefSeq" id="WP_111266749.1">
    <property type="nucleotide sequence ID" value="NZ_CP029843.1"/>
</dbReference>
<reference evidence="3 5" key="2">
    <citation type="submission" date="2019-10" db="EMBL/GenBank/DDBJ databases">
        <title>Lysobacter alkalisoli sp. nov., isolated from saline-alkaline soil.</title>
        <authorList>
            <person name="Sun J.-Q."/>
        </authorList>
    </citation>
    <scope>NUCLEOTIDE SEQUENCE [LARGE SCALE GENOMIC DNA]</scope>
    <source>
        <strain evidence="3 5">KCTC 42381</strain>
    </source>
</reference>
<evidence type="ECO:0000313" key="5">
    <source>
        <dbReference type="Proteomes" id="UP000320431"/>
    </source>
</evidence>
<name>A0A2U9T560_9GAMM</name>
<keyword evidence="4" id="KW-1185">Reference proteome</keyword>
<dbReference type="InterPro" id="IPR001387">
    <property type="entry name" value="Cro/C1-type_HTH"/>
</dbReference>